<sequence length="153" mass="18167">MNIRLTFHKILRIAELVDLLLLVRVNIPHMRLESLLSAKRFVALDAGQVEQTAEEAFVALHRLHRRRLWLVVDVVVFCRRFLLGHHLDDGRWRAGRQAATAGFSAHKTFIIKRKLAKKLKQNRPIPQWVRMRTGNTIRYNAKRRHWRRTKLKL</sequence>
<dbReference type="InterPro" id="IPR023626">
    <property type="entry name" value="Ribosomal_eL39_dom_sf"/>
</dbReference>
<dbReference type="AlphaFoldDB" id="A0A9P0MFU0"/>
<keyword evidence="3" id="KW-0687">Ribonucleoprotein</keyword>
<gene>
    <name evidence="6" type="ORF">ACAOBT_LOCUS34859</name>
</gene>
<evidence type="ECO:0000256" key="2">
    <source>
        <dbReference type="ARBA" id="ARBA00022980"/>
    </source>
</evidence>
<dbReference type="PROSITE" id="PS00051">
    <property type="entry name" value="RIBOSOMAL_L39E"/>
    <property type="match status" value="1"/>
</dbReference>
<dbReference type="HAMAP" id="MF_00629">
    <property type="entry name" value="Ribosomal_eL39"/>
    <property type="match status" value="1"/>
</dbReference>
<dbReference type="SUPFAM" id="SSF48662">
    <property type="entry name" value="Ribosomal protein L39e"/>
    <property type="match status" value="1"/>
</dbReference>
<dbReference type="FunFam" id="1.10.1620.10:FF:000001">
    <property type="entry name" value="60S ribosomal protein-like L39"/>
    <property type="match status" value="1"/>
</dbReference>
<dbReference type="Pfam" id="PF00832">
    <property type="entry name" value="Ribosomal_L39"/>
    <property type="match status" value="1"/>
</dbReference>
<organism evidence="6 7">
    <name type="scientific">Acanthoscelides obtectus</name>
    <name type="common">Bean weevil</name>
    <name type="synonym">Bruchus obtectus</name>
    <dbReference type="NCBI Taxonomy" id="200917"/>
    <lineage>
        <taxon>Eukaryota</taxon>
        <taxon>Metazoa</taxon>
        <taxon>Ecdysozoa</taxon>
        <taxon>Arthropoda</taxon>
        <taxon>Hexapoda</taxon>
        <taxon>Insecta</taxon>
        <taxon>Pterygota</taxon>
        <taxon>Neoptera</taxon>
        <taxon>Endopterygota</taxon>
        <taxon>Coleoptera</taxon>
        <taxon>Polyphaga</taxon>
        <taxon>Cucujiformia</taxon>
        <taxon>Chrysomeloidea</taxon>
        <taxon>Chrysomelidae</taxon>
        <taxon>Bruchinae</taxon>
        <taxon>Bruchini</taxon>
        <taxon>Acanthoscelides</taxon>
    </lineage>
</organism>
<dbReference type="InterPro" id="IPR020083">
    <property type="entry name" value="Ribosomal_eL39_CS"/>
</dbReference>
<evidence type="ECO:0000256" key="1">
    <source>
        <dbReference type="ARBA" id="ARBA00009339"/>
    </source>
</evidence>
<evidence type="ECO:0000256" key="3">
    <source>
        <dbReference type="ARBA" id="ARBA00023274"/>
    </source>
</evidence>
<dbReference type="OrthoDB" id="6077919at2759"/>
<name>A0A9P0MFU0_ACAOB</name>
<accession>A0A9P0MFU0</accession>
<reference evidence="6" key="1">
    <citation type="submission" date="2022-03" db="EMBL/GenBank/DDBJ databases">
        <authorList>
            <person name="Sayadi A."/>
        </authorList>
    </citation>
    <scope>NUCLEOTIDE SEQUENCE</scope>
</reference>
<dbReference type="PANTHER" id="PTHR19970">
    <property type="entry name" value="RIBOSOMAL PROTEIN L39E"/>
    <property type="match status" value="1"/>
</dbReference>
<dbReference type="Gene3D" id="1.10.1620.10">
    <property type="entry name" value="Ribosomal protein L39e"/>
    <property type="match status" value="1"/>
</dbReference>
<dbReference type="EMBL" id="CAKOFQ010008719">
    <property type="protein sequence ID" value="CAH2015617.1"/>
    <property type="molecule type" value="Genomic_DNA"/>
</dbReference>
<dbReference type="Proteomes" id="UP001152888">
    <property type="component" value="Unassembled WGS sequence"/>
</dbReference>
<comment type="similarity">
    <text evidence="1">Belongs to the eukaryotic ribosomal protein eL39 family.</text>
</comment>
<keyword evidence="2" id="KW-0689">Ribosomal protein</keyword>
<evidence type="ECO:0000256" key="5">
    <source>
        <dbReference type="ARBA" id="ARBA00035339"/>
    </source>
</evidence>
<dbReference type="InterPro" id="IPR000077">
    <property type="entry name" value="Ribosomal_eL39"/>
</dbReference>
<evidence type="ECO:0000256" key="4">
    <source>
        <dbReference type="ARBA" id="ARBA00035234"/>
    </source>
</evidence>
<dbReference type="GO" id="GO:0006412">
    <property type="term" value="P:translation"/>
    <property type="evidence" value="ECO:0007669"/>
    <property type="project" value="InterPro"/>
</dbReference>
<dbReference type="PANTHER" id="PTHR19970:SF0">
    <property type="entry name" value="LARGE RIBOSOMAL SUBUNIT PROTEIN EL39"/>
    <property type="match status" value="1"/>
</dbReference>
<comment type="caution">
    <text evidence="6">The sequence shown here is derived from an EMBL/GenBank/DDBJ whole genome shotgun (WGS) entry which is preliminary data.</text>
</comment>
<dbReference type="GO" id="GO:0003735">
    <property type="term" value="F:structural constituent of ribosome"/>
    <property type="evidence" value="ECO:0007669"/>
    <property type="project" value="InterPro"/>
</dbReference>
<proteinExistence type="inferred from homology"/>
<dbReference type="GO" id="GO:0022625">
    <property type="term" value="C:cytosolic large ribosomal subunit"/>
    <property type="evidence" value="ECO:0007669"/>
    <property type="project" value="TreeGrafter"/>
</dbReference>
<evidence type="ECO:0000313" key="7">
    <source>
        <dbReference type="Proteomes" id="UP001152888"/>
    </source>
</evidence>
<evidence type="ECO:0000313" key="6">
    <source>
        <dbReference type="EMBL" id="CAH2015617.1"/>
    </source>
</evidence>
<protein>
    <recommendedName>
        <fullName evidence="4">Large ribosomal subunit protein eL39</fullName>
    </recommendedName>
    <alternativeName>
        <fullName evidence="5">60S ribosomal protein L39</fullName>
    </alternativeName>
</protein>
<keyword evidence="7" id="KW-1185">Reference proteome</keyword>